<keyword evidence="2 4" id="KW-0285">Flavoprotein</keyword>
<keyword evidence="3 4" id="KW-0274">FAD</keyword>
<dbReference type="Pfam" id="PF02770">
    <property type="entry name" value="Acyl-CoA_dh_M"/>
    <property type="match status" value="1"/>
</dbReference>
<feature type="domain" description="Acyl-CoA oxidase/dehydrogenase middle" evidence="7">
    <location>
        <begin position="190"/>
        <end position="309"/>
    </location>
</feature>
<dbReference type="InterPro" id="IPR009075">
    <property type="entry name" value="AcylCo_DH/oxidase_C"/>
</dbReference>
<dbReference type="Gene3D" id="1.20.140.10">
    <property type="entry name" value="Butyryl-CoA Dehydrogenase, subunit A, domain 3"/>
    <property type="match status" value="1"/>
</dbReference>
<dbReference type="RefSeq" id="XP_031006979.1">
    <property type="nucleotide sequence ID" value="XM_031148319.1"/>
</dbReference>
<dbReference type="Gene3D" id="2.40.110.20">
    <property type="match status" value="1"/>
</dbReference>
<dbReference type="GeneID" id="41983545"/>
<dbReference type="SUPFAM" id="SSF47203">
    <property type="entry name" value="Acyl-CoA dehydrogenase C-terminal domain-like"/>
    <property type="match status" value="1"/>
</dbReference>
<evidence type="ECO:0000259" key="7">
    <source>
        <dbReference type="Pfam" id="PF02770"/>
    </source>
</evidence>
<evidence type="ECO:0000256" key="4">
    <source>
        <dbReference type="RuleBase" id="RU362125"/>
    </source>
</evidence>
<keyword evidence="4" id="KW-0560">Oxidoreductase</keyword>
<feature type="region of interest" description="Disordered" evidence="5">
    <location>
        <begin position="195"/>
        <end position="218"/>
    </location>
</feature>
<proteinExistence type="inferred from homology"/>
<dbReference type="Pfam" id="PF00441">
    <property type="entry name" value="Acyl-CoA_dh_1"/>
    <property type="match status" value="1"/>
</dbReference>
<name>A0A8H8R5V7_9HELO</name>
<dbReference type="InterPro" id="IPR041504">
    <property type="entry name" value="AidB_N"/>
</dbReference>
<dbReference type="SUPFAM" id="SSF56645">
    <property type="entry name" value="Acyl-CoA dehydrogenase NM domain-like"/>
    <property type="match status" value="1"/>
</dbReference>
<feature type="compositionally biased region" description="Basic and acidic residues" evidence="5">
    <location>
        <begin position="202"/>
        <end position="212"/>
    </location>
</feature>
<protein>
    <submittedName>
        <fullName evidence="9">Acyl-CoA dehydrogenase family member 11</fullName>
    </submittedName>
</protein>
<comment type="similarity">
    <text evidence="1 4">Belongs to the acyl-CoA dehydrogenase family.</text>
</comment>
<dbReference type="PANTHER" id="PTHR42707:SF2">
    <property type="entry name" value="ACD11 DEHYDROGENASE"/>
    <property type="match status" value="1"/>
</dbReference>
<dbReference type="InterPro" id="IPR009100">
    <property type="entry name" value="AcylCoA_DH/oxidase_NM_dom_sf"/>
</dbReference>
<dbReference type="AlphaFoldDB" id="A0A8H8R5V7"/>
<dbReference type="Proteomes" id="UP000431533">
    <property type="component" value="Unassembled WGS sequence"/>
</dbReference>
<dbReference type="InterPro" id="IPR036250">
    <property type="entry name" value="AcylCo_DH-like_C"/>
</dbReference>
<reference evidence="9 10" key="1">
    <citation type="submission" date="2018-05" db="EMBL/GenBank/DDBJ databases">
        <title>Genome sequencing and assembly of the regulated plant pathogen Lachnellula willkommii and related sister species for the development of diagnostic species identification markers.</title>
        <authorList>
            <person name="Giroux E."/>
            <person name="Bilodeau G."/>
        </authorList>
    </citation>
    <scope>NUCLEOTIDE SEQUENCE [LARGE SCALE GENOMIC DNA]</scope>
    <source>
        <strain evidence="9 10">CBS 185.66</strain>
    </source>
</reference>
<dbReference type="PANTHER" id="PTHR42707">
    <property type="entry name" value="ACYL-COA DEHYDROGENASE"/>
    <property type="match status" value="1"/>
</dbReference>
<evidence type="ECO:0000256" key="1">
    <source>
        <dbReference type="ARBA" id="ARBA00009347"/>
    </source>
</evidence>
<evidence type="ECO:0000313" key="10">
    <source>
        <dbReference type="Proteomes" id="UP000431533"/>
    </source>
</evidence>
<evidence type="ECO:0000259" key="6">
    <source>
        <dbReference type="Pfam" id="PF00441"/>
    </source>
</evidence>
<dbReference type="GO" id="GO:0003995">
    <property type="term" value="F:acyl-CoA dehydrogenase activity"/>
    <property type="evidence" value="ECO:0007669"/>
    <property type="project" value="TreeGrafter"/>
</dbReference>
<gene>
    <name evidence="9" type="primary">acdh-11</name>
    <name evidence="9" type="ORF">LHYA1_G003347</name>
</gene>
<feature type="domain" description="Acyl-CoA dehydrogenase/oxidase C-terminal" evidence="6">
    <location>
        <begin position="321"/>
        <end position="490"/>
    </location>
</feature>
<organism evidence="9 10">
    <name type="scientific">Lachnellula hyalina</name>
    <dbReference type="NCBI Taxonomy" id="1316788"/>
    <lineage>
        <taxon>Eukaryota</taxon>
        <taxon>Fungi</taxon>
        <taxon>Dikarya</taxon>
        <taxon>Ascomycota</taxon>
        <taxon>Pezizomycotina</taxon>
        <taxon>Leotiomycetes</taxon>
        <taxon>Helotiales</taxon>
        <taxon>Lachnaceae</taxon>
        <taxon>Lachnellula</taxon>
    </lineage>
</organism>
<evidence type="ECO:0000313" key="9">
    <source>
        <dbReference type="EMBL" id="TVY28191.1"/>
    </source>
</evidence>
<evidence type="ECO:0000256" key="3">
    <source>
        <dbReference type="ARBA" id="ARBA00022827"/>
    </source>
</evidence>
<evidence type="ECO:0000259" key="8">
    <source>
        <dbReference type="Pfam" id="PF18158"/>
    </source>
</evidence>
<dbReference type="InterPro" id="IPR052904">
    <property type="entry name" value="Acyl-CoA_dehydrogenase-like"/>
</dbReference>
<dbReference type="EMBL" id="QGMH01000035">
    <property type="protein sequence ID" value="TVY28191.1"/>
    <property type="molecule type" value="Genomic_DNA"/>
</dbReference>
<dbReference type="OrthoDB" id="10251155at2759"/>
<dbReference type="Pfam" id="PF18158">
    <property type="entry name" value="AidB_N"/>
    <property type="match status" value="1"/>
</dbReference>
<evidence type="ECO:0000256" key="5">
    <source>
        <dbReference type="SAM" id="MobiDB-lite"/>
    </source>
</evidence>
<sequence length="622" mass="69014">MPDPAPSSATSGFFQPKPQVISQAEEDEIFQRAISFFLPLDIQQQTRSEFSDWSQRVISPEVLNWIVNAEENPPSLRHQDTFGRSQAKLITSEGWRNLQALGLKQGTVATGYEGRFGIYDRVLQFLRIILWSPSSGLVTCPSAMQDGAAALLKKHIQEGKDLDTEEQALYQGVLHKLTSRDPAVAWTSGQWMTERAGGSDVRGTETRARPLTETESSEQQNLKSVDGGSLGNWWVDGYKWFSSATDADMTILLAKTPNSDNLSVFYAPIKRQRLINGHLVAEFNGINPQRLKNKLGTKALPTAELELKGMRAHQLGKKDVGVKQISTVLTLTRLHTAIGSIGYLGRGLAISRAFARVRRVGGGRLLLDVPVHVKSMAKEHVEYKAHTMLALFAVSMLGISEHAASVQQSSLVSSVEQARLFLRLLTPIAKALVSLAAVNGLRASMESLGGVGYLENNDDPELNIARIFRDANVMTIWEGTSNIMADDTIRVLTGREGQKVLDTLENWCRDFAAKAGSFDYQYRILLTELRRIKEQVATMDRSELQFHSPEIMESLGWFVAGTLLVQDALRDGNPIANEIALRWLAKKDARQQQKLSDRPWQETAMLDKSIVFGNDTPSVSKL</sequence>
<feature type="domain" description="Adaptive response protein AidB N-terminal" evidence="8">
    <location>
        <begin position="25"/>
        <end position="156"/>
    </location>
</feature>
<comment type="caution">
    <text evidence="9">The sequence shown here is derived from an EMBL/GenBank/DDBJ whole genome shotgun (WGS) entry which is preliminary data.</text>
</comment>
<keyword evidence="10" id="KW-1185">Reference proteome</keyword>
<evidence type="ECO:0000256" key="2">
    <source>
        <dbReference type="ARBA" id="ARBA00022630"/>
    </source>
</evidence>
<comment type="cofactor">
    <cofactor evidence="4">
        <name>FAD</name>
        <dbReference type="ChEBI" id="CHEBI:57692"/>
    </cofactor>
</comment>
<accession>A0A8H8R5V7</accession>
<dbReference type="InterPro" id="IPR006091">
    <property type="entry name" value="Acyl-CoA_Oxase/DH_mid-dom"/>
</dbReference>